<evidence type="ECO:0000313" key="8">
    <source>
        <dbReference type="EMBL" id="GAA5066889.1"/>
    </source>
</evidence>
<dbReference type="InterPro" id="IPR004841">
    <property type="entry name" value="AA-permease/SLC12A_dom"/>
</dbReference>
<evidence type="ECO:0000256" key="4">
    <source>
        <dbReference type="ARBA" id="ARBA00022989"/>
    </source>
</evidence>
<feature type="transmembrane region" description="Helical" evidence="6">
    <location>
        <begin position="438"/>
        <end position="455"/>
    </location>
</feature>
<feature type="transmembrane region" description="Helical" evidence="6">
    <location>
        <begin position="28"/>
        <end position="49"/>
    </location>
</feature>
<evidence type="ECO:0000256" key="6">
    <source>
        <dbReference type="SAM" id="Phobius"/>
    </source>
</evidence>
<reference evidence="9" key="1">
    <citation type="journal article" date="2019" name="Int. J. Syst. Evol. Microbiol.">
        <title>The Global Catalogue of Microorganisms (GCM) 10K type strain sequencing project: providing services to taxonomists for standard genome sequencing and annotation.</title>
        <authorList>
            <consortium name="The Broad Institute Genomics Platform"/>
            <consortium name="The Broad Institute Genome Sequencing Center for Infectious Disease"/>
            <person name="Wu L."/>
            <person name="Ma J."/>
        </authorList>
    </citation>
    <scope>NUCLEOTIDE SEQUENCE [LARGE SCALE GENOMIC DNA]</scope>
    <source>
        <strain evidence="9">JCM 19212</strain>
    </source>
</reference>
<dbReference type="EMBL" id="BAABKY010000001">
    <property type="protein sequence ID" value="GAA5066889.1"/>
    <property type="molecule type" value="Genomic_DNA"/>
</dbReference>
<feature type="transmembrane region" description="Helical" evidence="6">
    <location>
        <begin position="340"/>
        <end position="363"/>
    </location>
</feature>
<name>A0ABP9KVU3_9GAMM</name>
<gene>
    <name evidence="8" type="ORF">GCM10025759_00810</name>
</gene>
<evidence type="ECO:0000256" key="2">
    <source>
        <dbReference type="ARBA" id="ARBA00022448"/>
    </source>
</evidence>
<dbReference type="Pfam" id="PF00324">
    <property type="entry name" value="AA_permease"/>
    <property type="match status" value="1"/>
</dbReference>
<keyword evidence="3 6" id="KW-0812">Transmembrane</keyword>
<dbReference type="InterPro" id="IPR004840">
    <property type="entry name" value="Amino_acid_permease_CS"/>
</dbReference>
<dbReference type="PIRSF" id="PIRSF006060">
    <property type="entry name" value="AA_transporter"/>
    <property type="match status" value="1"/>
</dbReference>
<feature type="transmembrane region" description="Helical" evidence="6">
    <location>
        <begin position="87"/>
        <end position="108"/>
    </location>
</feature>
<keyword evidence="4 6" id="KW-1133">Transmembrane helix</keyword>
<dbReference type="PANTHER" id="PTHR43495">
    <property type="entry name" value="GABA PERMEASE"/>
    <property type="match status" value="1"/>
</dbReference>
<organism evidence="8 9">
    <name type="scientific">Lysobacter panacisoli</name>
    <dbReference type="NCBI Taxonomy" id="1255263"/>
    <lineage>
        <taxon>Bacteria</taxon>
        <taxon>Pseudomonadati</taxon>
        <taxon>Pseudomonadota</taxon>
        <taxon>Gammaproteobacteria</taxon>
        <taxon>Lysobacterales</taxon>
        <taxon>Lysobacteraceae</taxon>
        <taxon>Lysobacter</taxon>
    </lineage>
</organism>
<feature type="transmembrane region" description="Helical" evidence="6">
    <location>
        <begin position="163"/>
        <end position="188"/>
    </location>
</feature>
<dbReference type="PANTHER" id="PTHR43495:SF5">
    <property type="entry name" value="GAMMA-AMINOBUTYRIC ACID PERMEASE"/>
    <property type="match status" value="1"/>
</dbReference>
<feature type="domain" description="Amino acid permease/ SLC12A" evidence="7">
    <location>
        <begin position="28"/>
        <end position="435"/>
    </location>
</feature>
<feature type="transmembrane region" description="Helical" evidence="6">
    <location>
        <begin position="55"/>
        <end position="75"/>
    </location>
</feature>
<keyword evidence="5 6" id="KW-0472">Membrane</keyword>
<evidence type="ECO:0000256" key="1">
    <source>
        <dbReference type="ARBA" id="ARBA00004141"/>
    </source>
</evidence>
<evidence type="ECO:0000259" key="7">
    <source>
        <dbReference type="Pfam" id="PF00324"/>
    </source>
</evidence>
<evidence type="ECO:0000256" key="5">
    <source>
        <dbReference type="ARBA" id="ARBA00023136"/>
    </source>
</evidence>
<proteinExistence type="predicted"/>
<feature type="transmembrane region" description="Helical" evidence="6">
    <location>
        <begin position="208"/>
        <end position="233"/>
    </location>
</feature>
<evidence type="ECO:0000256" key="3">
    <source>
        <dbReference type="ARBA" id="ARBA00022692"/>
    </source>
</evidence>
<feature type="transmembrane region" description="Helical" evidence="6">
    <location>
        <begin position="254"/>
        <end position="272"/>
    </location>
</feature>
<accession>A0ABP9KVU3</accession>
<keyword evidence="2" id="KW-0813">Transport</keyword>
<keyword evidence="9" id="KW-1185">Reference proteome</keyword>
<feature type="transmembrane region" description="Helical" evidence="6">
    <location>
        <begin position="292"/>
        <end position="315"/>
    </location>
</feature>
<dbReference type="Proteomes" id="UP001501083">
    <property type="component" value="Unassembled WGS sequence"/>
</dbReference>
<dbReference type="RefSeq" id="WP_158983510.1">
    <property type="nucleotide sequence ID" value="NZ_BAABKY010000001.1"/>
</dbReference>
<sequence length="466" mass="48748">MPQPTTSARTDSASDASQLGHALKPRQLIMMGLGSAIGAGLFLGSGVGVQAAGPAVLVSYLVAGALVIIVMNALGEMAAARPTSGAFSVYAADAMGATAGATVGWLWWAQLVIVIAAESVGAAGLLSTIWPGMSVPLASLTFMLVFTAINLMGVKNFGEFEFWFAILKVVAIVAFIVIGAALVFGLLPNVASPGLSNFTPEGGFAPKGWAGIGAALLVVVFAFGGTEIVAVAAAETADPSRSLARAIRTVAWRILVFYIGSLSVIIAVVPWTSEALRSPFAAVLEAARIPGAATAITLIAVIALLSALNANLYGASRMIYSLAQRGEAPRWLARVDRRQVPALAVMSCVLFGFVATVLELWYPDRVLPVLLNIVGSTCLLVWTISLLSQLILRRRADRAGTPLPFRMRGFPWLTVSALVILALIFGLLLSSAQTRMQFLSMAALTAAIAIASETARRIRNKKRATG</sequence>
<feature type="transmembrane region" description="Helical" evidence="6">
    <location>
        <begin position="412"/>
        <end position="432"/>
    </location>
</feature>
<feature type="transmembrane region" description="Helical" evidence="6">
    <location>
        <begin position="128"/>
        <end position="151"/>
    </location>
</feature>
<feature type="transmembrane region" description="Helical" evidence="6">
    <location>
        <begin position="369"/>
        <end position="392"/>
    </location>
</feature>
<evidence type="ECO:0000313" key="9">
    <source>
        <dbReference type="Proteomes" id="UP001501083"/>
    </source>
</evidence>
<dbReference type="Gene3D" id="1.20.1740.10">
    <property type="entry name" value="Amino acid/polyamine transporter I"/>
    <property type="match status" value="1"/>
</dbReference>
<protein>
    <submittedName>
        <fullName evidence="8">Amino acid permease</fullName>
    </submittedName>
</protein>
<comment type="subcellular location">
    <subcellularLocation>
        <location evidence="1">Membrane</location>
        <topology evidence="1">Multi-pass membrane protein</topology>
    </subcellularLocation>
</comment>
<comment type="caution">
    <text evidence="8">The sequence shown here is derived from an EMBL/GenBank/DDBJ whole genome shotgun (WGS) entry which is preliminary data.</text>
</comment>
<dbReference type="PROSITE" id="PS00218">
    <property type="entry name" value="AMINO_ACID_PERMEASE_1"/>
    <property type="match status" value="1"/>
</dbReference>